<reference evidence="2 3" key="1">
    <citation type="submission" date="2020-12" db="EMBL/GenBank/DDBJ databases">
        <title>Geomonas sp. Red259, isolated from paddy soil.</title>
        <authorList>
            <person name="Xu Z."/>
            <person name="Zhang Z."/>
            <person name="Masuda Y."/>
            <person name="Itoh H."/>
            <person name="Senoo K."/>
        </authorList>
    </citation>
    <scope>NUCLEOTIDE SEQUENCE [LARGE SCALE GENOMIC DNA]</scope>
    <source>
        <strain evidence="2 3">Red259</strain>
    </source>
</reference>
<evidence type="ECO:0000313" key="3">
    <source>
        <dbReference type="Proteomes" id="UP000641025"/>
    </source>
</evidence>
<comment type="caution">
    <text evidence="2">The sequence shown here is derived from an EMBL/GenBank/DDBJ whole genome shotgun (WGS) entry which is preliminary data.</text>
</comment>
<protein>
    <submittedName>
        <fullName evidence="2">Uncharacterized protein</fullName>
    </submittedName>
</protein>
<sequence length="99" mass="10357">MGKITLLVVAVILSTTTAFAADLPPVLTAPQNIESVLAASPVKDELCKATTSEKDELGRRGCCSWHGGVCGCSDGRVVCCDGSYSPSCTCHHEDQPSQM</sequence>
<feature type="signal peptide" evidence="1">
    <location>
        <begin position="1"/>
        <end position="20"/>
    </location>
</feature>
<name>A0ABS0YR19_9BACT</name>
<evidence type="ECO:0000256" key="1">
    <source>
        <dbReference type="SAM" id="SignalP"/>
    </source>
</evidence>
<accession>A0ABS0YR19</accession>
<organism evidence="2 3">
    <name type="scientific">Geomonas propionica</name>
    <dbReference type="NCBI Taxonomy" id="2798582"/>
    <lineage>
        <taxon>Bacteria</taxon>
        <taxon>Pseudomonadati</taxon>
        <taxon>Thermodesulfobacteriota</taxon>
        <taxon>Desulfuromonadia</taxon>
        <taxon>Geobacterales</taxon>
        <taxon>Geobacteraceae</taxon>
        <taxon>Geomonas</taxon>
    </lineage>
</organism>
<feature type="chain" id="PRO_5045401588" evidence="1">
    <location>
        <begin position="21"/>
        <end position="99"/>
    </location>
</feature>
<evidence type="ECO:0000313" key="2">
    <source>
        <dbReference type="EMBL" id="MBJ6799927.1"/>
    </source>
</evidence>
<keyword evidence="1" id="KW-0732">Signal</keyword>
<proteinExistence type="predicted"/>
<gene>
    <name evidence="2" type="ORF">JFN90_07225</name>
</gene>
<dbReference type="RefSeq" id="WP_199394442.1">
    <property type="nucleotide sequence ID" value="NZ_JAEMHK010000004.1"/>
</dbReference>
<dbReference type="Proteomes" id="UP000641025">
    <property type="component" value="Unassembled WGS sequence"/>
</dbReference>
<dbReference type="EMBL" id="JAEMHK010000004">
    <property type="protein sequence ID" value="MBJ6799927.1"/>
    <property type="molecule type" value="Genomic_DNA"/>
</dbReference>
<keyword evidence="3" id="KW-1185">Reference proteome</keyword>